<protein>
    <submittedName>
        <fullName evidence="3">Acyl-CoA thioesterase</fullName>
    </submittedName>
</protein>
<reference evidence="3 4" key="1">
    <citation type="submission" date="2021-01" db="EMBL/GenBank/DDBJ databases">
        <title>Belnapia mucosa sp. nov. and Belnapia arida sp. nov., isolated from the Tabernas Desert (Almeria, Spain).</title>
        <authorList>
            <person name="Molina-Menor E."/>
            <person name="Vidal-Verdu A."/>
            <person name="Calonge A."/>
            <person name="Satari L."/>
            <person name="Pereto J."/>
            <person name="Porcar M."/>
        </authorList>
    </citation>
    <scope>NUCLEOTIDE SEQUENCE [LARGE SCALE GENOMIC DNA]</scope>
    <source>
        <strain evidence="3 4">T18</strain>
    </source>
</reference>
<dbReference type="RefSeq" id="WP_202831945.1">
    <property type="nucleotide sequence ID" value="NZ_JAETWB010000004.1"/>
</dbReference>
<dbReference type="CDD" id="cd00586">
    <property type="entry name" value="4HBT"/>
    <property type="match status" value="1"/>
</dbReference>
<name>A0ABS1U228_9PROT</name>
<dbReference type="PANTHER" id="PTHR31793">
    <property type="entry name" value="4-HYDROXYBENZOYL-COA THIOESTERASE FAMILY MEMBER"/>
    <property type="match status" value="1"/>
</dbReference>
<sequence>MKPTPPGPAHFPFWTEEKLRIADTDLNGHINNGAYGAFFEAGRGELLTEIAGPPQTREVAMALARVEIDYLAELHYPGRVRIGTCVARIGGSSFSLQQALFAGEACHAAALSVMVVLDRETRRATAIPPALRAALNAWMQGQ</sequence>
<dbReference type="Proteomes" id="UP000660885">
    <property type="component" value="Unassembled WGS sequence"/>
</dbReference>
<gene>
    <name evidence="3" type="ORF">JMJ56_11945</name>
</gene>
<dbReference type="InterPro" id="IPR029069">
    <property type="entry name" value="HotDog_dom_sf"/>
</dbReference>
<evidence type="ECO:0000256" key="2">
    <source>
        <dbReference type="ARBA" id="ARBA00022801"/>
    </source>
</evidence>
<organism evidence="3 4">
    <name type="scientific">Belnapia arida</name>
    <dbReference type="NCBI Taxonomy" id="2804533"/>
    <lineage>
        <taxon>Bacteria</taxon>
        <taxon>Pseudomonadati</taxon>
        <taxon>Pseudomonadota</taxon>
        <taxon>Alphaproteobacteria</taxon>
        <taxon>Acetobacterales</taxon>
        <taxon>Roseomonadaceae</taxon>
        <taxon>Belnapia</taxon>
    </lineage>
</organism>
<accession>A0ABS1U228</accession>
<dbReference type="EMBL" id="JAETWB010000004">
    <property type="protein sequence ID" value="MBL6078722.1"/>
    <property type="molecule type" value="Genomic_DNA"/>
</dbReference>
<keyword evidence="2" id="KW-0378">Hydrolase</keyword>
<dbReference type="InterPro" id="IPR050563">
    <property type="entry name" value="4-hydroxybenzoyl-CoA_TE"/>
</dbReference>
<comment type="caution">
    <text evidence="3">The sequence shown here is derived from an EMBL/GenBank/DDBJ whole genome shotgun (WGS) entry which is preliminary data.</text>
</comment>
<evidence type="ECO:0000313" key="3">
    <source>
        <dbReference type="EMBL" id="MBL6078722.1"/>
    </source>
</evidence>
<dbReference type="Gene3D" id="3.10.129.10">
    <property type="entry name" value="Hotdog Thioesterase"/>
    <property type="match status" value="1"/>
</dbReference>
<evidence type="ECO:0000256" key="1">
    <source>
        <dbReference type="ARBA" id="ARBA00005953"/>
    </source>
</evidence>
<evidence type="ECO:0000313" key="4">
    <source>
        <dbReference type="Proteomes" id="UP000660885"/>
    </source>
</evidence>
<dbReference type="PANTHER" id="PTHR31793:SF27">
    <property type="entry name" value="NOVEL THIOESTERASE SUPERFAMILY DOMAIN AND SAPOSIN A-TYPE DOMAIN CONTAINING PROTEIN (0610012H03RIK)"/>
    <property type="match status" value="1"/>
</dbReference>
<dbReference type="SUPFAM" id="SSF54637">
    <property type="entry name" value="Thioesterase/thiol ester dehydrase-isomerase"/>
    <property type="match status" value="1"/>
</dbReference>
<dbReference type="Pfam" id="PF13279">
    <property type="entry name" value="4HBT_2"/>
    <property type="match status" value="1"/>
</dbReference>
<proteinExistence type="inferred from homology"/>
<comment type="similarity">
    <text evidence="1">Belongs to the 4-hydroxybenzoyl-CoA thioesterase family.</text>
</comment>
<keyword evidence="4" id="KW-1185">Reference proteome</keyword>